<accession>A0ABY9XVU0</accession>
<reference evidence="1 2" key="1">
    <citation type="submission" date="2023-09" db="EMBL/GenBank/DDBJ databases">
        <title>Thalassobella suaedae gen. nov., sp. nov., a marine bacterium of the family Flavobacteriaceae isolated from a halophyte Suaeda japonica.</title>
        <authorList>
            <person name="Lee S.Y."/>
            <person name="Hwang C.Y."/>
        </authorList>
    </citation>
    <scope>NUCLEOTIDE SEQUENCE [LARGE SCALE GENOMIC DNA]</scope>
    <source>
        <strain evidence="1 2">HL-DH14</strain>
    </source>
</reference>
<dbReference type="RefSeq" id="WP_415866425.1">
    <property type="nucleotide sequence ID" value="NZ_CP134537.1"/>
</dbReference>
<dbReference type="Proteomes" id="UP001302806">
    <property type="component" value="Chromosome"/>
</dbReference>
<dbReference type="EMBL" id="CP134537">
    <property type="protein sequence ID" value="WNH10076.1"/>
    <property type="molecule type" value="Genomic_DNA"/>
</dbReference>
<evidence type="ECO:0000313" key="2">
    <source>
        <dbReference type="Proteomes" id="UP001302806"/>
    </source>
</evidence>
<proteinExistence type="predicted"/>
<evidence type="ECO:0000313" key="1">
    <source>
        <dbReference type="EMBL" id="WNH10076.1"/>
    </source>
</evidence>
<sequence>MKDLVDYNLFEIDLLIILTDLDIDSNLLNNTEPMKPINPNQEQTTNRAFIIVLLLLPWRNW</sequence>
<protein>
    <submittedName>
        <fullName evidence="1">Uncharacterized protein</fullName>
    </submittedName>
</protein>
<organism evidence="1 2">
    <name type="scientific">Thalassobellus suaedae</name>
    <dbReference type="NCBI Taxonomy" id="3074124"/>
    <lineage>
        <taxon>Bacteria</taxon>
        <taxon>Pseudomonadati</taxon>
        <taxon>Bacteroidota</taxon>
        <taxon>Flavobacteriia</taxon>
        <taxon>Flavobacteriales</taxon>
        <taxon>Flavobacteriaceae</taxon>
        <taxon>Thalassobellus</taxon>
    </lineage>
</organism>
<name>A0ABY9XVU0_9FLAO</name>
<gene>
    <name evidence="1" type="ORF">RHP51_05085</name>
</gene>